<dbReference type="InterPro" id="IPR029055">
    <property type="entry name" value="Ntn_hydrolases_N"/>
</dbReference>
<protein>
    <recommendedName>
        <fullName evidence="6">Proteasome subunit alpha type</fullName>
    </recommendedName>
</protein>
<evidence type="ECO:0000256" key="5">
    <source>
        <dbReference type="PROSITE-ProRule" id="PRU00808"/>
    </source>
</evidence>
<comment type="function">
    <text evidence="1">The proteasome is a multicatalytic proteinase complex which is characterized by its ability to cleave peptides with Arg, Phe, Tyr, Leu, and Glu adjacent to the leaving group at neutral or slightly basic pH. The proteasome has an ATP-dependent proteolytic activity.</text>
</comment>
<comment type="subunit">
    <text evidence="6">The 26S proteasome consists of a 20S proteasome core and two 19S regulatory subunits.</text>
</comment>
<evidence type="ECO:0000259" key="7">
    <source>
        <dbReference type="PROSITE" id="PS00388"/>
    </source>
</evidence>
<dbReference type="Pfam" id="PF00227">
    <property type="entry name" value="Proteasome"/>
    <property type="match status" value="1"/>
</dbReference>
<evidence type="ECO:0000313" key="8">
    <source>
        <dbReference type="EMBL" id="KAG5192366.1"/>
    </source>
</evidence>
<dbReference type="InterPro" id="IPR023332">
    <property type="entry name" value="Proteasome_alpha-type"/>
</dbReference>
<feature type="domain" description="Proteasome alpha-type subunits" evidence="7">
    <location>
        <begin position="8"/>
        <end position="30"/>
    </location>
</feature>
<dbReference type="InterPro" id="IPR050115">
    <property type="entry name" value="Proteasome_alpha"/>
</dbReference>
<comment type="caution">
    <text evidence="8">The sequence shown here is derived from an EMBL/GenBank/DDBJ whole genome shotgun (WGS) entry which is preliminary data.</text>
</comment>
<keyword evidence="4 6" id="KW-0539">Nucleus</keyword>
<keyword evidence="3 5" id="KW-0647">Proteasome</keyword>
<dbReference type="OrthoDB" id="431557at2759"/>
<dbReference type="GO" id="GO:0005737">
    <property type="term" value="C:cytoplasm"/>
    <property type="evidence" value="ECO:0007669"/>
    <property type="project" value="UniProtKB-SubCell"/>
</dbReference>
<gene>
    <name evidence="8" type="ORF">JKP88DRAFT_204373</name>
</gene>
<dbReference type="PROSITE" id="PS51475">
    <property type="entry name" value="PROTEASOME_ALPHA_2"/>
    <property type="match status" value="1"/>
</dbReference>
<evidence type="ECO:0000256" key="4">
    <source>
        <dbReference type="ARBA" id="ARBA00023242"/>
    </source>
</evidence>
<evidence type="ECO:0000256" key="3">
    <source>
        <dbReference type="ARBA" id="ARBA00022942"/>
    </source>
</evidence>
<keyword evidence="9" id="KW-1185">Reference proteome</keyword>
<dbReference type="GO" id="GO:0006511">
    <property type="term" value="P:ubiquitin-dependent protein catabolic process"/>
    <property type="evidence" value="ECO:0007669"/>
    <property type="project" value="InterPro"/>
</dbReference>
<comment type="similarity">
    <text evidence="5 6">Belongs to the peptidase T1A family.</text>
</comment>
<evidence type="ECO:0000256" key="1">
    <source>
        <dbReference type="ARBA" id="ARBA00002000"/>
    </source>
</evidence>
<dbReference type="Gene3D" id="3.60.20.10">
    <property type="entry name" value="Glutamine Phosphoribosylpyrophosphate, subunit 1, domain 1"/>
    <property type="match status" value="1"/>
</dbReference>
<proteinExistence type="inferred from homology"/>
<evidence type="ECO:0000256" key="2">
    <source>
        <dbReference type="ARBA" id="ARBA00022490"/>
    </source>
</evidence>
<sequence>MSSTGAGYDLSATTFSPDGKIFQVEYATKAVENSGTAIGIKCKDGILLAVEKLLLSKLLVPGTNKRVHHVTPRIGVAVTGLTADTRQIVNRARDEAANYKESYGDYISPKLLTERVSNYVHYFTMHGSLRPFGASTLIAGYDDETKEAQLHMVEPSGVSYRYFGCAVGKGRQGAKTEIEKLKVMEMTCRVAMKHVAKILHVLHDEAKDKPFEIEMSWVCEESGFKHAMIDTQLIKDAEKWAKESIEADEMDDDE</sequence>
<dbReference type="SMART" id="SM00948">
    <property type="entry name" value="Proteasome_A_N"/>
    <property type="match status" value="1"/>
</dbReference>
<dbReference type="EMBL" id="JAFCMP010000007">
    <property type="protein sequence ID" value="KAG5192366.1"/>
    <property type="molecule type" value="Genomic_DNA"/>
</dbReference>
<dbReference type="GO" id="GO:0016787">
    <property type="term" value="F:hydrolase activity"/>
    <property type="evidence" value="ECO:0007669"/>
    <property type="project" value="UniProtKB-KW"/>
</dbReference>
<dbReference type="PANTHER" id="PTHR11599">
    <property type="entry name" value="PROTEASOME SUBUNIT ALPHA/BETA"/>
    <property type="match status" value="1"/>
</dbReference>
<accession>A0A835ZEM3</accession>
<keyword evidence="2 6" id="KW-0963">Cytoplasm</keyword>
<organism evidence="8 9">
    <name type="scientific">Tribonema minus</name>
    <dbReference type="NCBI Taxonomy" id="303371"/>
    <lineage>
        <taxon>Eukaryota</taxon>
        <taxon>Sar</taxon>
        <taxon>Stramenopiles</taxon>
        <taxon>Ochrophyta</taxon>
        <taxon>PX clade</taxon>
        <taxon>Xanthophyceae</taxon>
        <taxon>Tribonematales</taxon>
        <taxon>Tribonemataceae</taxon>
        <taxon>Tribonema</taxon>
    </lineage>
</organism>
<dbReference type="InterPro" id="IPR000426">
    <property type="entry name" value="Proteasome_asu_N"/>
</dbReference>
<dbReference type="Pfam" id="PF10584">
    <property type="entry name" value="Proteasome_A_N"/>
    <property type="match status" value="1"/>
</dbReference>
<comment type="subcellular location">
    <subcellularLocation>
        <location evidence="6">Cytoplasm</location>
    </subcellularLocation>
    <subcellularLocation>
        <location evidence="6">Nucleus</location>
    </subcellularLocation>
</comment>
<dbReference type="SUPFAM" id="SSF56235">
    <property type="entry name" value="N-terminal nucleophile aminohydrolases (Ntn hydrolases)"/>
    <property type="match status" value="1"/>
</dbReference>
<dbReference type="Proteomes" id="UP000664859">
    <property type="component" value="Unassembled WGS sequence"/>
</dbReference>
<dbReference type="AlphaFoldDB" id="A0A835ZEM3"/>
<name>A0A835ZEM3_9STRA</name>
<dbReference type="InterPro" id="IPR001353">
    <property type="entry name" value="Proteasome_sua/b"/>
</dbReference>
<evidence type="ECO:0000313" key="9">
    <source>
        <dbReference type="Proteomes" id="UP000664859"/>
    </source>
</evidence>
<reference evidence="8" key="1">
    <citation type="submission" date="2021-02" db="EMBL/GenBank/DDBJ databases">
        <title>First Annotated Genome of the Yellow-green Alga Tribonema minus.</title>
        <authorList>
            <person name="Mahan K.M."/>
        </authorList>
    </citation>
    <scope>NUCLEOTIDE SEQUENCE</scope>
    <source>
        <strain evidence="8">UTEX B ZZ1240</strain>
    </source>
</reference>
<dbReference type="GO" id="GO:0005634">
    <property type="term" value="C:nucleus"/>
    <property type="evidence" value="ECO:0007669"/>
    <property type="project" value="UniProtKB-SubCell"/>
</dbReference>
<dbReference type="PROSITE" id="PS00388">
    <property type="entry name" value="PROTEASOME_ALPHA_1"/>
    <property type="match status" value="1"/>
</dbReference>
<dbReference type="GO" id="GO:0019773">
    <property type="term" value="C:proteasome core complex, alpha-subunit complex"/>
    <property type="evidence" value="ECO:0007669"/>
    <property type="project" value="UniProtKB-UniRule"/>
</dbReference>
<dbReference type="CDD" id="cd03751">
    <property type="entry name" value="proteasome_alpha_type_3"/>
    <property type="match status" value="1"/>
</dbReference>
<keyword evidence="8" id="KW-0378">Hydrolase</keyword>
<dbReference type="FunFam" id="3.60.20.10:FF:000007">
    <property type="entry name" value="Proteasome subunit alpha type"/>
    <property type="match status" value="1"/>
</dbReference>
<evidence type="ECO:0000256" key="6">
    <source>
        <dbReference type="RuleBase" id="RU000551"/>
    </source>
</evidence>